<dbReference type="RefSeq" id="WP_349230102.1">
    <property type="nucleotide sequence ID" value="NZ_JBBMFJ010000030.1"/>
</dbReference>
<sequence length="79" mass="9560">MSYMWEDILTKDTILDLISKFIFVEVKEKVDEETGKVKRSENLIFPRYHQLDVIRKILADVRENGTAQNYLIRKRMWKI</sequence>
<protein>
    <submittedName>
        <fullName evidence="1">Uncharacterized protein</fullName>
    </submittedName>
</protein>
<comment type="caution">
    <text evidence="1">The sequence shown here is derived from an EMBL/GenBank/DDBJ whole genome shotgun (WGS) entry which is preliminary data.</text>
</comment>
<dbReference type="Proteomes" id="UP001437460">
    <property type="component" value="Unassembled WGS sequence"/>
</dbReference>
<proteinExistence type="predicted"/>
<accession>A0ABV1HP09</accession>
<keyword evidence="2" id="KW-1185">Reference proteome</keyword>
<dbReference type="EMBL" id="JBBMFJ010000030">
    <property type="protein sequence ID" value="MEQ2564050.1"/>
    <property type="molecule type" value="Genomic_DNA"/>
</dbReference>
<reference evidence="1 2" key="1">
    <citation type="submission" date="2024-03" db="EMBL/GenBank/DDBJ databases">
        <title>Human intestinal bacterial collection.</title>
        <authorList>
            <person name="Pauvert C."/>
            <person name="Hitch T.C.A."/>
            <person name="Clavel T."/>
        </authorList>
    </citation>
    <scope>NUCLEOTIDE SEQUENCE [LARGE SCALE GENOMIC DNA]</scope>
    <source>
        <strain evidence="1 2">CLA-AP-H27</strain>
    </source>
</reference>
<evidence type="ECO:0000313" key="2">
    <source>
        <dbReference type="Proteomes" id="UP001437460"/>
    </source>
</evidence>
<organism evidence="1 2">
    <name type="scientific">Ventrimonas faecis</name>
    <dbReference type="NCBI Taxonomy" id="3133170"/>
    <lineage>
        <taxon>Bacteria</taxon>
        <taxon>Bacillati</taxon>
        <taxon>Bacillota</taxon>
        <taxon>Clostridia</taxon>
        <taxon>Lachnospirales</taxon>
        <taxon>Lachnospiraceae</taxon>
        <taxon>Ventrimonas</taxon>
    </lineage>
</organism>
<gene>
    <name evidence="1" type="ORF">WMO41_12905</name>
</gene>
<evidence type="ECO:0000313" key="1">
    <source>
        <dbReference type="EMBL" id="MEQ2564050.1"/>
    </source>
</evidence>
<name>A0ABV1HP09_9FIRM</name>